<comment type="subcellular location">
    <subcellularLocation>
        <location evidence="1">Membrane</location>
    </subcellularLocation>
</comment>
<evidence type="ECO:0000256" key="5">
    <source>
        <dbReference type="PROSITE-ProRule" id="PRU00043"/>
    </source>
</evidence>
<dbReference type="GO" id="GO:0005912">
    <property type="term" value="C:adherens junction"/>
    <property type="evidence" value="ECO:0007669"/>
    <property type="project" value="TreeGrafter"/>
</dbReference>
<dbReference type="GO" id="GO:0016477">
    <property type="term" value="P:cell migration"/>
    <property type="evidence" value="ECO:0007669"/>
    <property type="project" value="TreeGrafter"/>
</dbReference>
<dbReference type="CDD" id="cd11304">
    <property type="entry name" value="Cadherin_repeat"/>
    <property type="match status" value="3"/>
</dbReference>
<keyword evidence="11" id="KW-1185">Reference proteome</keyword>
<keyword evidence="7" id="KW-0812">Transmembrane</keyword>
<dbReference type="GO" id="GO:0045296">
    <property type="term" value="F:cadherin binding"/>
    <property type="evidence" value="ECO:0007669"/>
    <property type="project" value="TreeGrafter"/>
</dbReference>
<keyword evidence="4 7" id="KW-0472">Membrane</keyword>
<dbReference type="GO" id="GO:0016339">
    <property type="term" value="P:calcium-dependent cell-cell adhesion via plasma membrane cell adhesion molecules"/>
    <property type="evidence" value="ECO:0007669"/>
    <property type="project" value="TreeGrafter"/>
</dbReference>
<evidence type="ECO:0000256" key="6">
    <source>
        <dbReference type="SAM" id="MobiDB-lite"/>
    </source>
</evidence>
<evidence type="ECO:0000259" key="9">
    <source>
        <dbReference type="PROSITE" id="PS50268"/>
    </source>
</evidence>
<dbReference type="GO" id="GO:0034332">
    <property type="term" value="P:adherens junction organization"/>
    <property type="evidence" value="ECO:0007669"/>
    <property type="project" value="TreeGrafter"/>
</dbReference>
<reference evidence="10" key="1">
    <citation type="thesis" date="2020" institute="ProQuest LLC" country="789 East Eisenhower Parkway, Ann Arbor, MI, USA">
        <title>Comparative Genomics and Chromosome Evolution.</title>
        <authorList>
            <person name="Mudd A.B."/>
        </authorList>
    </citation>
    <scope>NUCLEOTIDE SEQUENCE</scope>
    <source>
        <strain evidence="10">Female2</strain>
        <tissue evidence="10">Blood</tissue>
    </source>
</reference>
<evidence type="ECO:0000256" key="2">
    <source>
        <dbReference type="ARBA" id="ARBA00022737"/>
    </source>
</evidence>
<evidence type="ECO:0000256" key="8">
    <source>
        <dbReference type="SAM" id="SignalP"/>
    </source>
</evidence>
<keyword evidence="3 5" id="KW-0106">Calcium</keyword>
<dbReference type="GO" id="GO:0000902">
    <property type="term" value="P:cell morphogenesis"/>
    <property type="evidence" value="ECO:0007669"/>
    <property type="project" value="TreeGrafter"/>
</dbReference>
<dbReference type="PRINTS" id="PR00205">
    <property type="entry name" value="CADHERIN"/>
</dbReference>
<dbReference type="InterPro" id="IPR015919">
    <property type="entry name" value="Cadherin-like_sf"/>
</dbReference>
<dbReference type="Gene3D" id="2.60.40.60">
    <property type="entry name" value="Cadherins"/>
    <property type="match status" value="4"/>
</dbReference>
<dbReference type="GO" id="GO:0007043">
    <property type="term" value="P:cell-cell junction assembly"/>
    <property type="evidence" value="ECO:0007669"/>
    <property type="project" value="TreeGrafter"/>
</dbReference>
<gene>
    <name evidence="10" type="ORF">GDO86_006045</name>
</gene>
<proteinExistence type="predicted"/>
<name>A0A8T2J4H2_9PIPI</name>
<dbReference type="GO" id="GO:0044331">
    <property type="term" value="P:cell-cell adhesion mediated by cadherin"/>
    <property type="evidence" value="ECO:0007669"/>
    <property type="project" value="TreeGrafter"/>
</dbReference>
<sequence>MPPPLEILLLVLTLYVQVTSGDQCSGGSNIFTEIPENSPNGTFVANLSVFGDPVTNTVKLCLSGTDADWFYLDGKNVWLNVSVGKTLDREALNSSVLLVTLTCSEEGFPMVHYRLIVQVLNENDNKPTFLENSVAAKNVSELTEVGSVVFTTQALDLDGDILMYMIDQTMGDFKYFHMDLPSNGKVLLSRSLDYESKKELEVVIHAVEMTTRHRQRTSAKIHISVLDGDDQYPHFLPCHSMPNDGLSVCISPVYQANITEGQEQAGPLVFYPGPIIAEDGDKGILAPISYFFLSGADNEIFQIDNVTGSVYLTHPLKTSVLLLKVVASQVGDPRKYAIAEVEIRVLAVNQHAPRFMITQYQAFVHQDTNPAALVSTFNGRLLSLMPFDTDFLNGTNPQIHLSLSTQSNHSQLFLITQSGLLIGRANQLRASEIYSLRVIARDEESGETTNCSVIVKVLAHGQADLPIIAGGLGVLVILFGVLLFLLFRAVKVHRLQQQQMSRTSLVTEKHPSVSLKWFQSVNPSKSSSQAEDQGYQNAAFTENQGEERITQEKAQRQNKTAQNVVKEPTTTDGHPIKQQKKTPAVAVISPGNQCFRRSPVNNSREKSDDSLNASLTEDNELNSAKVGITHALVTKEYEDNAQPNLSPVESCSMQFVYEQPISPYTSRDIAERTEVAVVWPDPPLLSRLPIVMEVNEEVVEPEEQIDHHHPMGSETITPGSLMQLMDDSIEC</sequence>
<evidence type="ECO:0000256" key="3">
    <source>
        <dbReference type="ARBA" id="ARBA00022837"/>
    </source>
</evidence>
<evidence type="ECO:0000256" key="1">
    <source>
        <dbReference type="ARBA" id="ARBA00004370"/>
    </source>
</evidence>
<organism evidence="10 11">
    <name type="scientific">Hymenochirus boettgeri</name>
    <name type="common">Congo dwarf clawed frog</name>
    <dbReference type="NCBI Taxonomy" id="247094"/>
    <lineage>
        <taxon>Eukaryota</taxon>
        <taxon>Metazoa</taxon>
        <taxon>Chordata</taxon>
        <taxon>Craniata</taxon>
        <taxon>Vertebrata</taxon>
        <taxon>Euteleostomi</taxon>
        <taxon>Amphibia</taxon>
        <taxon>Batrachia</taxon>
        <taxon>Anura</taxon>
        <taxon>Pipoidea</taxon>
        <taxon>Pipidae</taxon>
        <taxon>Pipinae</taxon>
        <taxon>Hymenochirus</taxon>
    </lineage>
</organism>
<feature type="chain" id="PRO_5035817305" description="Cadherin domain-containing protein" evidence="8">
    <location>
        <begin position="22"/>
        <end position="731"/>
    </location>
</feature>
<feature type="domain" description="Cadherin" evidence="9">
    <location>
        <begin position="131"/>
        <end position="235"/>
    </location>
</feature>
<feature type="compositionally biased region" description="Polar residues" evidence="6">
    <location>
        <begin position="557"/>
        <end position="572"/>
    </location>
</feature>
<feature type="domain" description="Cadherin" evidence="9">
    <location>
        <begin position="33"/>
        <end position="129"/>
    </location>
</feature>
<dbReference type="GO" id="GO:0005509">
    <property type="term" value="F:calcium ion binding"/>
    <property type="evidence" value="ECO:0007669"/>
    <property type="project" value="UniProtKB-UniRule"/>
</dbReference>
<dbReference type="AlphaFoldDB" id="A0A8T2J4H2"/>
<dbReference type="InterPro" id="IPR002126">
    <property type="entry name" value="Cadherin-like_dom"/>
</dbReference>
<dbReference type="SMART" id="SM00112">
    <property type="entry name" value="CA"/>
    <property type="match status" value="3"/>
</dbReference>
<dbReference type="InterPro" id="IPR039808">
    <property type="entry name" value="Cadherin"/>
</dbReference>
<dbReference type="PROSITE" id="PS50268">
    <property type="entry name" value="CADHERIN_2"/>
    <property type="match status" value="4"/>
</dbReference>
<keyword evidence="7" id="KW-1133">Transmembrane helix</keyword>
<dbReference type="OrthoDB" id="8958491at2759"/>
<evidence type="ECO:0000256" key="4">
    <source>
        <dbReference type="ARBA" id="ARBA00023136"/>
    </source>
</evidence>
<dbReference type="SUPFAM" id="SSF49313">
    <property type="entry name" value="Cadherin-like"/>
    <property type="match status" value="4"/>
</dbReference>
<keyword evidence="8" id="KW-0732">Signal</keyword>
<feature type="domain" description="Cadherin" evidence="9">
    <location>
        <begin position="250"/>
        <end position="355"/>
    </location>
</feature>
<protein>
    <recommendedName>
        <fullName evidence="9">Cadherin domain-containing protein</fullName>
    </recommendedName>
</protein>
<dbReference type="GO" id="GO:0016342">
    <property type="term" value="C:catenin complex"/>
    <property type="evidence" value="ECO:0007669"/>
    <property type="project" value="TreeGrafter"/>
</dbReference>
<accession>A0A8T2J4H2</accession>
<evidence type="ECO:0000313" key="11">
    <source>
        <dbReference type="Proteomes" id="UP000812440"/>
    </source>
</evidence>
<dbReference type="GO" id="GO:0008013">
    <property type="term" value="F:beta-catenin binding"/>
    <property type="evidence" value="ECO:0007669"/>
    <property type="project" value="TreeGrafter"/>
</dbReference>
<dbReference type="PANTHER" id="PTHR24027">
    <property type="entry name" value="CADHERIN-23"/>
    <property type="match status" value="1"/>
</dbReference>
<feature type="region of interest" description="Disordered" evidence="6">
    <location>
        <begin position="546"/>
        <end position="618"/>
    </location>
</feature>
<dbReference type="EMBL" id="JAACNH010000006">
    <property type="protein sequence ID" value="KAG8440105.1"/>
    <property type="molecule type" value="Genomic_DNA"/>
</dbReference>
<feature type="domain" description="Cadherin" evidence="9">
    <location>
        <begin position="356"/>
        <end position="468"/>
    </location>
</feature>
<dbReference type="GO" id="GO:0007156">
    <property type="term" value="P:homophilic cell adhesion via plasma membrane adhesion molecules"/>
    <property type="evidence" value="ECO:0007669"/>
    <property type="project" value="InterPro"/>
</dbReference>
<feature type="transmembrane region" description="Helical" evidence="7">
    <location>
        <begin position="465"/>
        <end position="487"/>
    </location>
</feature>
<evidence type="ECO:0000313" key="10">
    <source>
        <dbReference type="EMBL" id="KAG8440105.1"/>
    </source>
</evidence>
<dbReference type="Proteomes" id="UP000812440">
    <property type="component" value="Chromosome 3"/>
</dbReference>
<comment type="caution">
    <text evidence="10">The sequence shown here is derived from an EMBL/GenBank/DDBJ whole genome shotgun (WGS) entry which is preliminary data.</text>
</comment>
<keyword evidence="2" id="KW-0677">Repeat</keyword>
<dbReference type="PANTHER" id="PTHR24027:SF431">
    <property type="entry name" value="CADHERIN-RELATED FAMILY MEMBER 5-LIKE ISOFORM X1"/>
    <property type="match status" value="1"/>
</dbReference>
<evidence type="ECO:0000256" key="7">
    <source>
        <dbReference type="SAM" id="Phobius"/>
    </source>
</evidence>
<feature type="signal peptide" evidence="8">
    <location>
        <begin position="1"/>
        <end position="21"/>
    </location>
</feature>
<feature type="compositionally biased region" description="Basic and acidic residues" evidence="6">
    <location>
        <begin position="546"/>
        <end position="555"/>
    </location>
</feature>